<dbReference type="GO" id="GO:0035036">
    <property type="term" value="P:sperm-egg recognition"/>
    <property type="evidence" value="ECO:0007669"/>
    <property type="project" value="TreeGrafter"/>
</dbReference>
<evidence type="ECO:0000313" key="12">
    <source>
        <dbReference type="EMBL" id="CAH2314368.1"/>
    </source>
</evidence>
<evidence type="ECO:0000256" key="10">
    <source>
        <dbReference type="SAM" id="SignalP"/>
    </source>
</evidence>
<keyword evidence="6" id="KW-1015">Disulfide bond</keyword>
<feature type="domain" description="UPAR/Ly6" evidence="11">
    <location>
        <begin position="22"/>
        <end position="98"/>
    </location>
</feature>
<evidence type="ECO:0000256" key="9">
    <source>
        <dbReference type="ARBA" id="ARBA00029446"/>
    </source>
</evidence>
<comment type="similarity">
    <text evidence="9">Belongs to the SPACA4/bouncer family.</text>
</comment>
<evidence type="ECO:0000259" key="11">
    <source>
        <dbReference type="Pfam" id="PF00021"/>
    </source>
</evidence>
<keyword evidence="5" id="KW-0472">Membrane</keyword>
<dbReference type="EMBL" id="OW240920">
    <property type="protein sequence ID" value="CAH2314368.1"/>
    <property type="molecule type" value="Genomic_DNA"/>
</dbReference>
<keyword evidence="7" id="KW-0325">Glycoprotein</keyword>
<feature type="signal peptide" evidence="10">
    <location>
        <begin position="1"/>
        <end position="22"/>
    </location>
</feature>
<keyword evidence="4 10" id="KW-0732">Signal</keyword>
<evidence type="ECO:0000256" key="4">
    <source>
        <dbReference type="ARBA" id="ARBA00022729"/>
    </source>
</evidence>
<feature type="chain" id="PRO_5042156690" description="UPAR/Ly6 domain-containing protein" evidence="10">
    <location>
        <begin position="23"/>
        <end position="122"/>
    </location>
</feature>
<dbReference type="SUPFAM" id="SSF57302">
    <property type="entry name" value="Snake toxin-like"/>
    <property type="match status" value="1"/>
</dbReference>
<evidence type="ECO:0000256" key="3">
    <source>
        <dbReference type="ARBA" id="ARBA00022622"/>
    </source>
</evidence>
<dbReference type="InterPro" id="IPR016054">
    <property type="entry name" value="LY6_UPA_recep-like"/>
</dbReference>
<evidence type="ECO:0000256" key="7">
    <source>
        <dbReference type="ARBA" id="ARBA00023180"/>
    </source>
</evidence>
<dbReference type="GO" id="GO:0098552">
    <property type="term" value="C:side of membrane"/>
    <property type="evidence" value="ECO:0007669"/>
    <property type="project" value="UniProtKB-KW"/>
</dbReference>
<dbReference type="GO" id="GO:0005886">
    <property type="term" value="C:plasma membrane"/>
    <property type="evidence" value="ECO:0007669"/>
    <property type="project" value="UniProtKB-SubCell"/>
</dbReference>
<organism evidence="12 13">
    <name type="scientific">Pelobates cultripes</name>
    <name type="common">Western spadefoot toad</name>
    <dbReference type="NCBI Taxonomy" id="61616"/>
    <lineage>
        <taxon>Eukaryota</taxon>
        <taxon>Metazoa</taxon>
        <taxon>Chordata</taxon>
        <taxon>Craniata</taxon>
        <taxon>Vertebrata</taxon>
        <taxon>Euteleostomi</taxon>
        <taxon>Amphibia</taxon>
        <taxon>Batrachia</taxon>
        <taxon>Anura</taxon>
        <taxon>Pelobatoidea</taxon>
        <taxon>Pelobatidae</taxon>
        <taxon>Pelobates</taxon>
    </lineage>
</organism>
<proteinExistence type="inferred from homology"/>
<keyword evidence="2" id="KW-1003">Cell membrane</keyword>
<dbReference type="PANTHER" id="PTHR47613:SF1">
    <property type="entry name" value="SPERM ACROSOME MEMBRANE-ASSOCIATED PROTEIN 4"/>
    <property type="match status" value="1"/>
</dbReference>
<evidence type="ECO:0000256" key="6">
    <source>
        <dbReference type="ARBA" id="ARBA00023157"/>
    </source>
</evidence>
<accession>A0AAD1SYY8</accession>
<evidence type="ECO:0000256" key="2">
    <source>
        <dbReference type="ARBA" id="ARBA00022475"/>
    </source>
</evidence>
<comment type="subcellular location">
    <subcellularLocation>
        <location evidence="1">Cell membrane</location>
        <topology evidence="1">Lipid-anchor</topology>
        <topology evidence="1">GPI-anchor</topology>
    </subcellularLocation>
</comment>
<dbReference type="InterPro" id="IPR045860">
    <property type="entry name" value="Snake_toxin-like_sf"/>
</dbReference>
<dbReference type="InterPro" id="IPR046354">
    <property type="entry name" value="SPACA4/Bouncer"/>
</dbReference>
<evidence type="ECO:0000256" key="8">
    <source>
        <dbReference type="ARBA" id="ARBA00023288"/>
    </source>
</evidence>
<keyword evidence="13" id="KW-1185">Reference proteome</keyword>
<evidence type="ECO:0000256" key="1">
    <source>
        <dbReference type="ARBA" id="ARBA00004609"/>
    </source>
</evidence>
<dbReference type="Proteomes" id="UP001295444">
    <property type="component" value="Chromosome 09"/>
</dbReference>
<name>A0AAD1SYY8_PELCU</name>
<protein>
    <recommendedName>
        <fullName evidence="11">UPAR/Ly6 domain-containing protein</fullName>
    </recommendedName>
</protein>
<keyword evidence="8" id="KW-0449">Lipoprotein</keyword>
<dbReference type="AlphaFoldDB" id="A0AAD1SYY8"/>
<sequence length="122" mass="13154">MKWNNIIAVFLALLLNCQIGHTLDCYTCEYGICLLPIKKTCGTFEVCVTETSKLGGVVNMKSKGCMNPFNCMTDSSVSIGGITMTTSPSCCFSSLCNAAVTPRVSIISAMAAILSLWICRMF</sequence>
<gene>
    <name evidence="12" type="ORF">PECUL_23A015991</name>
</gene>
<evidence type="ECO:0000256" key="5">
    <source>
        <dbReference type="ARBA" id="ARBA00023136"/>
    </source>
</evidence>
<dbReference type="PANTHER" id="PTHR47613">
    <property type="entry name" value="SPERM ACROSOME MEMBRANE-ASSOCIATED PROTEIN 4"/>
    <property type="match status" value="1"/>
</dbReference>
<evidence type="ECO:0000313" key="13">
    <source>
        <dbReference type="Proteomes" id="UP001295444"/>
    </source>
</evidence>
<reference evidence="12" key="1">
    <citation type="submission" date="2022-03" db="EMBL/GenBank/DDBJ databases">
        <authorList>
            <person name="Alioto T."/>
            <person name="Alioto T."/>
            <person name="Gomez Garrido J."/>
        </authorList>
    </citation>
    <scope>NUCLEOTIDE SEQUENCE</scope>
</reference>
<dbReference type="Pfam" id="PF00021">
    <property type="entry name" value="UPAR_LY6"/>
    <property type="match status" value="1"/>
</dbReference>
<dbReference type="Gene3D" id="2.10.60.10">
    <property type="entry name" value="CD59"/>
    <property type="match status" value="1"/>
</dbReference>
<keyword evidence="3" id="KW-0336">GPI-anchor</keyword>